<sequence length="164" mass="18403">MHDNSAMPHFNRKTGACSAYGFQPYGPNLPFFLLRALTTPETNGIGNEPDDLRSKKMQNIAKFEVRGNVVKINAGNGVAYITVVVESNRKNDDGEWETSKKFIDMTAFKKSADWVVNRTPGDLVQIEGTIEPNEYEKDGQKVYSTDLVIRSQAVLTPMKKKEED</sequence>
<dbReference type="Proteomes" id="UP001302429">
    <property type="component" value="Plasmid unnamed"/>
</dbReference>
<dbReference type="GO" id="GO:0003697">
    <property type="term" value="F:single-stranded DNA binding"/>
    <property type="evidence" value="ECO:0007669"/>
    <property type="project" value="InterPro"/>
</dbReference>
<reference evidence="3 4" key="1">
    <citation type="submission" date="2023-10" db="EMBL/GenBank/DDBJ databases">
        <title>Complete genome sequence of a Sphingomonadaceae bacterium.</title>
        <authorList>
            <person name="Yan C."/>
        </authorList>
    </citation>
    <scope>NUCLEOTIDE SEQUENCE [LARGE SCALE GENOMIC DNA]</scope>
    <source>
        <strain evidence="3 4">SCSIO 66989</strain>
        <plasmid evidence="3 4">unnamed</plasmid>
    </source>
</reference>
<dbReference type="RefSeq" id="WP_317084646.1">
    <property type="nucleotide sequence ID" value="NZ_CP136595.1"/>
</dbReference>
<dbReference type="EMBL" id="CP136595">
    <property type="protein sequence ID" value="WOE76716.1"/>
    <property type="molecule type" value="Genomic_DNA"/>
</dbReference>
<dbReference type="AlphaFoldDB" id="A0AA97FAR3"/>
<evidence type="ECO:0000313" key="3">
    <source>
        <dbReference type="EMBL" id="WOE76716.1"/>
    </source>
</evidence>
<gene>
    <name evidence="3" type="ORF">RB602_15130</name>
</gene>
<evidence type="ECO:0000256" key="2">
    <source>
        <dbReference type="PROSITE-ProRule" id="PRU00252"/>
    </source>
</evidence>
<dbReference type="InterPro" id="IPR000424">
    <property type="entry name" value="Primosome_PriB/ssb"/>
</dbReference>
<dbReference type="InterPro" id="IPR012340">
    <property type="entry name" value="NA-bd_OB-fold"/>
</dbReference>
<proteinExistence type="predicted"/>
<accession>A0AA97FAR3</accession>
<dbReference type="Pfam" id="PF00436">
    <property type="entry name" value="SSB"/>
    <property type="match status" value="1"/>
</dbReference>
<keyword evidence="1 2" id="KW-0238">DNA-binding</keyword>
<dbReference type="PROSITE" id="PS50935">
    <property type="entry name" value="SSB"/>
    <property type="match status" value="1"/>
</dbReference>
<dbReference type="KEGG" id="acoa:RB602_15130"/>
<evidence type="ECO:0000313" key="4">
    <source>
        <dbReference type="Proteomes" id="UP001302429"/>
    </source>
</evidence>
<keyword evidence="4" id="KW-1185">Reference proteome</keyword>
<dbReference type="Gene3D" id="2.40.50.140">
    <property type="entry name" value="Nucleic acid-binding proteins"/>
    <property type="match status" value="1"/>
</dbReference>
<dbReference type="CDD" id="cd04496">
    <property type="entry name" value="SSB_OBF"/>
    <property type="match status" value="1"/>
</dbReference>
<organism evidence="3 4">
    <name type="scientific">Alterisphingorhabdus coralli</name>
    <dbReference type="NCBI Taxonomy" id="3071408"/>
    <lineage>
        <taxon>Bacteria</taxon>
        <taxon>Pseudomonadati</taxon>
        <taxon>Pseudomonadota</taxon>
        <taxon>Alphaproteobacteria</taxon>
        <taxon>Sphingomonadales</taxon>
        <taxon>Sphingomonadaceae</taxon>
        <taxon>Alterisphingorhabdus (ex Yan et al. 2024)</taxon>
    </lineage>
</organism>
<geneLocation type="plasmid" evidence="3 4">
    <name>unnamed</name>
</geneLocation>
<protein>
    <submittedName>
        <fullName evidence="3">Single-stranded DNA-binding protein</fullName>
    </submittedName>
</protein>
<name>A0AA97FAR3_9SPHN</name>
<dbReference type="SUPFAM" id="SSF50249">
    <property type="entry name" value="Nucleic acid-binding proteins"/>
    <property type="match status" value="1"/>
</dbReference>
<keyword evidence="3" id="KW-0614">Plasmid</keyword>
<evidence type="ECO:0000256" key="1">
    <source>
        <dbReference type="ARBA" id="ARBA00023125"/>
    </source>
</evidence>